<reference evidence="2" key="1">
    <citation type="submission" date="2022-02" db="EMBL/GenBank/DDBJ databases">
        <title>Atlantic sturgeon de novo genome assembly.</title>
        <authorList>
            <person name="Stock M."/>
            <person name="Klopp C."/>
            <person name="Guiguen Y."/>
            <person name="Cabau C."/>
            <person name="Parinello H."/>
            <person name="Santidrian Yebra-Pimentel E."/>
            <person name="Kuhl H."/>
            <person name="Dirks R.P."/>
            <person name="Guessner J."/>
            <person name="Wuertz S."/>
            <person name="Du K."/>
            <person name="Schartl M."/>
        </authorList>
    </citation>
    <scope>NUCLEOTIDE SEQUENCE</scope>
    <source>
        <strain evidence="2">STURGEONOMICS-FGT-2020</strain>
        <tissue evidence="2">Whole blood</tissue>
    </source>
</reference>
<keyword evidence="3" id="KW-1185">Reference proteome</keyword>
<protein>
    <recommendedName>
        <fullName evidence="4">Single-pass membrane and coiled-coil domain-containing protein 3</fullName>
    </recommendedName>
</protein>
<dbReference type="AlphaFoldDB" id="A0AAD8D571"/>
<feature type="transmembrane region" description="Helical" evidence="1">
    <location>
        <begin position="115"/>
        <end position="135"/>
    </location>
</feature>
<evidence type="ECO:0000313" key="2">
    <source>
        <dbReference type="EMBL" id="KAK1162740.1"/>
    </source>
</evidence>
<organism evidence="2 3">
    <name type="scientific">Acipenser oxyrinchus oxyrinchus</name>
    <dbReference type="NCBI Taxonomy" id="40147"/>
    <lineage>
        <taxon>Eukaryota</taxon>
        <taxon>Metazoa</taxon>
        <taxon>Chordata</taxon>
        <taxon>Craniata</taxon>
        <taxon>Vertebrata</taxon>
        <taxon>Euteleostomi</taxon>
        <taxon>Actinopterygii</taxon>
        <taxon>Chondrostei</taxon>
        <taxon>Acipenseriformes</taxon>
        <taxon>Acipenseridae</taxon>
        <taxon>Acipenser</taxon>
    </lineage>
</organism>
<evidence type="ECO:0000256" key="1">
    <source>
        <dbReference type="SAM" id="Phobius"/>
    </source>
</evidence>
<proteinExistence type="predicted"/>
<dbReference type="Proteomes" id="UP001230051">
    <property type="component" value="Unassembled WGS sequence"/>
</dbReference>
<dbReference type="EMBL" id="JAGXEW010000016">
    <property type="protein sequence ID" value="KAK1162740.1"/>
    <property type="molecule type" value="Genomic_DNA"/>
</dbReference>
<evidence type="ECO:0000313" key="3">
    <source>
        <dbReference type="Proteomes" id="UP001230051"/>
    </source>
</evidence>
<accession>A0AAD8D571</accession>
<feature type="transmembrane region" description="Helical" evidence="1">
    <location>
        <begin position="141"/>
        <end position="166"/>
    </location>
</feature>
<comment type="caution">
    <text evidence="2">The sequence shown here is derived from an EMBL/GenBank/DDBJ whole genome shotgun (WGS) entry which is preliminary data.</text>
</comment>
<keyword evidence="1" id="KW-1133">Transmembrane helix</keyword>
<dbReference type="InterPro" id="IPR027895">
    <property type="entry name" value="DUF4533"/>
</dbReference>
<dbReference type="Pfam" id="PF15047">
    <property type="entry name" value="DUF4533"/>
    <property type="match status" value="1"/>
</dbReference>
<dbReference type="PANTHER" id="PTHR35972">
    <property type="entry name" value="SINGLE-PASS MEMBRANE AND COILED-COIL DOMAIN-CONTAINING PROTEIN 3"/>
    <property type="match status" value="1"/>
</dbReference>
<dbReference type="InterPro" id="IPR040004">
    <property type="entry name" value="SMCO3"/>
</dbReference>
<keyword evidence="1" id="KW-0812">Transmembrane</keyword>
<evidence type="ECO:0008006" key="4">
    <source>
        <dbReference type="Google" id="ProtNLM"/>
    </source>
</evidence>
<sequence length="221" mass="24586">MSWSDIFYPDNPKRREKVLRLKAELQECMSNNFRATNLLITAMNKHLGCSFPQIQIINTGTINENCQILIESITKIQEKLAQIDQKLKEELEPEIYQKLHDANLPSDVQKNLSKLIGPILGVMATVGSIVLITLIGKGIILTAMVTGIGAIATGLIALFSLAVVILGVDMIISAIVGAEERDQLEYAIREYEKALKTFKPASEQYQEALFDAITKVKHMDD</sequence>
<gene>
    <name evidence="2" type="ORF">AOXY_G17674</name>
</gene>
<name>A0AAD8D571_ACIOX</name>
<keyword evidence="1" id="KW-0472">Membrane</keyword>
<dbReference type="PANTHER" id="PTHR35972:SF1">
    <property type="entry name" value="SINGLE-PASS MEMBRANE AND COILED-COIL DOMAIN-CONTAINING PROTEIN 3"/>
    <property type="match status" value="1"/>
</dbReference>